<keyword evidence="5 14" id="KW-0808">Transferase</keyword>
<evidence type="ECO:0000256" key="10">
    <source>
        <dbReference type="ARBA" id="ARBA00022842"/>
    </source>
</evidence>
<evidence type="ECO:0000256" key="9">
    <source>
        <dbReference type="ARBA" id="ARBA00022840"/>
    </source>
</evidence>
<dbReference type="InterPro" id="IPR040442">
    <property type="entry name" value="Pyrv_kinase-like_dom_sf"/>
</dbReference>
<dbReference type="InterPro" id="IPR001697">
    <property type="entry name" value="Pyr_Knase"/>
</dbReference>
<evidence type="ECO:0000256" key="12">
    <source>
        <dbReference type="ARBA" id="ARBA00023317"/>
    </source>
</evidence>
<evidence type="ECO:0000256" key="7">
    <source>
        <dbReference type="ARBA" id="ARBA00022741"/>
    </source>
</evidence>
<evidence type="ECO:0000256" key="1">
    <source>
        <dbReference type="ARBA" id="ARBA00001958"/>
    </source>
</evidence>
<feature type="domain" description="Pyruvate kinase C-terminal" evidence="16">
    <location>
        <begin position="363"/>
        <end position="476"/>
    </location>
</feature>
<sequence length="479" mass="52197">MTRPRFEEASTKIVATVGPASDSVDRLAELIEAGVDVFRINTAHGTREDHDRVLAAIRQAAEQTRFPVGVLLDLAGPKMRLGQLVSDPLQCDWDMRVSFVRGDTPGSPNELTSSYKRLIDELEVGDRVMLADGTVALKVEKVTADRADCRVTGPGEVRSRQGINLPGVKLSVSALLPKDIDNVIWAVKNDIDFISLSFVRSASDVKSLKSLLQGYESEALVIAKIEKPEALEDLENIVEESDGVMVARGDLGVEIDVADTPVAQKRIIRVCQDKMKPVIVATQMLESMHHSRRPTRAEASDVANAVLDGTDACMLSGETAIGDYPVEAVKTMNRIMRQTERQLLGLQRVEPPENNHVHPVTTAVTLAATGIAETIAAKVLVIATHSGGTAWVKSKSGMRSLIPTLGASDDPKSVRRMSLFWGIKPLLMPQIDDAQRLISEICQWGRMHDKLHAGDKVVFVAGTGVMKRANNFVLVHTVE</sequence>
<dbReference type="InterPro" id="IPR011037">
    <property type="entry name" value="Pyrv_Knase-like_insert_dom_sf"/>
</dbReference>
<dbReference type="InterPro" id="IPR015793">
    <property type="entry name" value="Pyrv_Knase_brl"/>
</dbReference>
<dbReference type="Gene3D" id="2.40.33.10">
    <property type="entry name" value="PK beta-barrel domain-like"/>
    <property type="match status" value="1"/>
</dbReference>
<keyword evidence="10 14" id="KW-0460">Magnesium</keyword>
<name>A0A5C5Y7L2_9PLAN</name>
<comment type="similarity">
    <text evidence="3 14">Belongs to the pyruvate kinase family.</text>
</comment>
<keyword evidence="7" id="KW-0547">Nucleotide-binding</keyword>
<comment type="cofactor">
    <cofactor evidence="1">
        <name>K(+)</name>
        <dbReference type="ChEBI" id="CHEBI:29103"/>
    </cofactor>
</comment>
<dbReference type="Pfam" id="PF00224">
    <property type="entry name" value="PK"/>
    <property type="match status" value="1"/>
</dbReference>
<dbReference type="GO" id="GO:0016301">
    <property type="term" value="F:kinase activity"/>
    <property type="evidence" value="ECO:0007669"/>
    <property type="project" value="UniProtKB-KW"/>
</dbReference>
<organism evidence="17 18">
    <name type="scientific">Crateriforma conspicua</name>
    <dbReference type="NCBI Taxonomy" id="2527996"/>
    <lineage>
        <taxon>Bacteria</taxon>
        <taxon>Pseudomonadati</taxon>
        <taxon>Planctomycetota</taxon>
        <taxon>Planctomycetia</taxon>
        <taxon>Planctomycetales</taxon>
        <taxon>Planctomycetaceae</taxon>
        <taxon>Crateriforma</taxon>
    </lineage>
</organism>
<dbReference type="AlphaFoldDB" id="A0A5C5Y7L2"/>
<evidence type="ECO:0000259" key="16">
    <source>
        <dbReference type="Pfam" id="PF02887"/>
    </source>
</evidence>
<evidence type="ECO:0000256" key="13">
    <source>
        <dbReference type="NCBIfam" id="TIGR01064"/>
    </source>
</evidence>
<evidence type="ECO:0000256" key="5">
    <source>
        <dbReference type="ARBA" id="ARBA00022679"/>
    </source>
</evidence>
<protein>
    <recommendedName>
        <fullName evidence="4 13">Pyruvate kinase</fullName>
        <ecNumber evidence="4 13">2.7.1.40</ecNumber>
    </recommendedName>
</protein>
<dbReference type="Gene3D" id="3.40.1380.20">
    <property type="entry name" value="Pyruvate kinase, C-terminal domain"/>
    <property type="match status" value="1"/>
</dbReference>
<evidence type="ECO:0000313" key="18">
    <source>
        <dbReference type="Proteomes" id="UP000317238"/>
    </source>
</evidence>
<comment type="caution">
    <text evidence="17">The sequence shown here is derived from an EMBL/GenBank/DDBJ whole genome shotgun (WGS) entry which is preliminary data.</text>
</comment>
<dbReference type="GO" id="GO:0004743">
    <property type="term" value="F:pyruvate kinase activity"/>
    <property type="evidence" value="ECO:0007669"/>
    <property type="project" value="UniProtKB-UniRule"/>
</dbReference>
<accession>A0A5C5Y7L2</accession>
<dbReference type="PANTHER" id="PTHR11817">
    <property type="entry name" value="PYRUVATE KINASE"/>
    <property type="match status" value="1"/>
</dbReference>
<dbReference type="NCBIfam" id="TIGR01064">
    <property type="entry name" value="pyruv_kin"/>
    <property type="match status" value="1"/>
</dbReference>
<keyword evidence="8 14" id="KW-0418">Kinase</keyword>
<dbReference type="PROSITE" id="PS00110">
    <property type="entry name" value="PYRUVATE_KINASE"/>
    <property type="match status" value="1"/>
</dbReference>
<evidence type="ECO:0000256" key="11">
    <source>
        <dbReference type="ARBA" id="ARBA00023152"/>
    </source>
</evidence>
<keyword evidence="18" id="KW-1185">Reference proteome</keyword>
<evidence type="ECO:0000256" key="14">
    <source>
        <dbReference type="RuleBase" id="RU000504"/>
    </source>
</evidence>
<dbReference type="Proteomes" id="UP000317238">
    <property type="component" value="Unassembled WGS sequence"/>
</dbReference>
<dbReference type="EMBL" id="SJPL01000001">
    <property type="protein sequence ID" value="TWT70928.1"/>
    <property type="molecule type" value="Genomic_DNA"/>
</dbReference>
<dbReference type="RefSeq" id="WP_145302949.1">
    <property type="nucleotide sequence ID" value="NZ_CP036319.1"/>
</dbReference>
<keyword evidence="11 14" id="KW-0324">Glycolysis</keyword>
<dbReference type="Gene3D" id="3.20.20.60">
    <property type="entry name" value="Phosphoenolpyruvate-binding domains"/>
    <property type="match status" value="1"/>
</dbReference>
<dbReference type="GO" id="GO:0000287">
    <property type="term" value="F:magnesium ion binding"/>
    <property type="evidence" value="ECO:0007669"/>
    <property type="project" value="UniProtKB-UniRule"/>
</dbReference>
<evidence type="ECO:0000313" key="17">
    <source>
        <dbReference type="EMBL" id="TWT70928.1"/>
    </source>
</evidence>
<dbReference type="InterPro" id="IPR015806">
    <property type="entry name" value="Pyrv_Knase_insert_dom_sf"/>
</dbReference>
<dbReference type="InterPro" id="IPR015795">
    <property type="entry name" value="Pyrv_Knase_C"/>
</dbReference>
<dbReference type="GO" id="GO:0030955">
    <property type="term" value="F:potassium ion binding"/>
    <property type="evidence" value="ECO:0007669"/>
    <property type="project" value="UniProtKB-UniRule"/>
</dbReference>
<proteinExistence type="inferred from homology"/>
<keyword evidence="12 17" id="KW-0670">Pyruvate</keyword>
<evidence type="ECO:0000256" key="4">
    <source>
        <dbReference type="ARBA" id="ARBA00012142"/>
    </source>
</evidence>
<keyword evidence="9" id="KW-0067">ATP-binding</keyword>
<dbReference type="GO" id="GO:0005524">
    <property type="term" value="F:ATP binding"/>
    <property type="evidence" value="ECO:0007669"/>
    <property type="project" value="UniProtKB-KW"/>
</dbReference>
<dbReference type="NCBIfam" id="NF004978">
    <property type="entry name" value="PRK06354.1"/>
    <property type="match status" value="1"/>
</dbReference>
<reference evidence="17 18" key="1">
    <citation type="submission" date="2019-02" db="EMBL/GenBank/DDBJ databases">
        <title>Deep-cultivation of Planctomycetes and their phenomic and genomic characterization uncovers novel biology.</title>
        <authorList>
            <person name="Wiegand S."/>
            <person name="Jogler M."/>
            <person name="Boedeker C."/>
            <person name="Pinto D."/>
            <person name="Vollmers J."/>
            <person name="Rivas-Marin E."/>
            <person name="Kohn T."/>
            <person name="Peeters S.H."/>
            <person name="Heuer A."/>
            <person name="Rast P."/>
            <person name="Oberbeckmann S."/>
            <person name="Bunk B."/>
            <person name="Jeske O."/>
            <person name="Meyerdierks A."/>
            <person name="Storesund J.E."/>
            <person name="Kallscheuer N."/>
            <person name="Luecker S."/>
            <person name="Lage O.M."/>
            <person name="Pohl T."/>
            <person name="Merkel B.J."/>
            <person name="Hornburger P."/>
            <person name="Mueller R.-W."/>
            <person name="Bruemmer F."/>
            <person name="Labrenz M."/>
            <person name="Spormann A.M."/>
            <person name="Op Den Camp H."/>
            <person name="Overmann J."/>
            <person name="Amann R."/>
            <person name="Jetten M.S.M."/>
            <person name="Mascher T."/>
            <person name="Medema M.H."/>
            <person name="Devos D.P."/>
            <person name="Kaster A.-K."/>
            <person name="Ovreas L."/>
            <person name="Rohde M."/>
            <person name="Galperin M.Y."/>
            <person name="Jogler C."/>
        </authorList>
    </citation>
    <scope>NUCLEOTIDE SEQUENCE [LARGE SCALE GENOMIC DNA]</scope>
    <source>
        <strain evidence="17 18">Pan14r</strain>
    </source>
</reference>
<comment type="catalytic activity">
    <reaction evidence="14">
        <text>pyruvate + ATP = phosphoenolpyruvate + ADP + H(+)</text>
        <dbReference type="Rhea" id="RHEA:18157"/>
        <dbReference type="ChEBI" id="CHEBI:15361"/>
        <dbReference type="ChEBI" id="CHEBI:15378"/>
        <dbReference type="ChEBI" id="CHEBI:30616"/>
        <dbReference type="ChEBI" id="CHEBI:58702"/>
        <dbReference type="ChEBI" id="CHEBI:456216"/>
        <dbReference type="EC" id="2.7.1.40"/>
    </reaction>
</comment>
<dbReference type="InterPro" id="IPR015813">
    <property type="entry name" value="Pyrv/PenolPyrv_kinase-like_dom"/>
</dbReference>
<evidence type="ECO:0000259" key="15">
    <source>
        <dbReference type="Pfam" id="PF00224"/>
    </source>
</evidence>
<dbReference type="SUPFAM" id="SSF51621">
    <property type="entry name" value="Phosphoenolpyruvate/pyruvate domain"/>
    <property type="match status" value="1"/>
</dbReference>
<dbReference type="InterPro" id="IPR036918">
    <property type="entry name" value="Pyrv_Knase_C_sf"/>
</dbReference>
<gene>
    <name evidence="17" type="primary">pyk_1</name>
    <name evidence="17" type="ORF">Pan14r_32360</name>
</gene>
<dbReference type="SUPFAM" id="SSF50800">
    <property type="entry name" value="PK beta-barrel domain-like"/>
    <property type="match status" value="1"/>
</dbReference>
<dbReference type="EC" id="2.7.1.40" evidence="4 13"/>
<evidence type="ECO:0000256" key="6">
    <source>
        <dbReference type="ARBA" id="ARBA00022723"/>
    </source>
</evidence>
<feature type="domain" description="Pyruvate kinase barrel" evidence="15">
    <location>
        <begin position="10"/>
        <end position="329"/>
    </location>
</feature>
<evidence type="ECO:0000256" key="2">
    <source>
        <dbReference type="ARBA" id="ARBA00004997"/>
    </source>
</evidence>
<dbReference type="PRINTS" id="PR01050">
    <property type="entry name" value="PYRUVTKNASE"/>
</dbReference>
<dbReference type="SUPFAM" id="SSF52935">
    <property type="entry name" value="PK C-terminal domain-like"/>
    <property type="match status" value="1"/>
</dbReference>
<dbReference type="InterPro" id="IPR018209">
    <property type="entry name" value="Pyrv_Knase_AS"/>
</dbReference>
<evidence type="ECO:0000256" key="3">
    <source>
        <dbReference type="ARBA" id="ARBA00008663"/>
    </source>
</evidence>
<comment type="pathway">
    <text evidence="2 14">Carbohydrate degradation; glycolysis; pyruvate from D-glyceraldehyde 3-phosphate: step 5/5.</text>
</comment>
<dbReference type="NCBIfam" id="NF004491">
    <property type="entry name" value="PRK05826.1"/>
    <property type="match status" value="1"/>
</dbReference>
<keyword evidence="6" id="KW-0479">Metal-binding</keyword>
<evidence type="ECO:0000256" key="8">
    <source>
        <dbReference type="ARBA" id="ARBA00022777"/>
    </source>
</evidence>
<dbReference type="OrthoDB" id="9812123at2"/>
<dbReference type="UniPathway" id="UPA00109">
    <property type="reaction ID" value="UER00188"/>
</dbReference>
<dbReference type="Pfam" id="PF02887">
    <property type="entry name" value="PK_C"/>
    <property type="match status" value="1"/>
</dbReference>